<proteinExistence type="predicted"/>
<dbReference type="InterPro" id="IPR009908">
    <property type="entry name" value="Methylamine_util_MauE"/>
</dbReference>
<feature type="domain" description="Methylamine utilisation protein MauE" evidence="7">
    <location>
        <begin position="3"/>
        <end position="123"/>
    </location>
</feature>
<keyword evidence="3 5" id="KW-1133">Transmembrane helix</keyword>
<feature type="transmembrane region" description="Helical" evidence="5">
    <location>
        <begin position="57"/>
        <end position="82"/>
    </location>
</feature>
<dbReference type="EMBL" id="CP087164">
    <property type="protein sequence ID" value="UGS38085.1"/>
    <property type="molecule type" value="Genomic_DNA"/>
</dbReference>
<sequence>MVHAVAGLLLGALLALAAAQKLAAPRSSAAALATFGIRGARAQWAAWSAVVAAELALAVTVAVGLDAAAFAAAALMAAFGLAQGVALARGRRGAPCACFGARSTVGPAAVARNAVLAVAFAAVPFLPDEPASTEAWLGLGLAVCGLAVAGLVVAVLALAREVGMLRLAIGPQQALEIPSEGPALGAPAGPLLAATAPTDRTRLALAVFASEGCRMCQAVAPGVAMLARDDALAVATLDEVRDAELWRVADVPGSPYAVALDPRDGTVLAKGTFNGLAQLESVLATAERRMGEAVHG</sequence>
<dbReference type="GO" id="GO:0016020">
    <property type="term" value="C:membrane"/>
    <property type="evidence" value="ECO:0007669"/>
    <property type="project" value="UniProtKB-SubCell"/>
</dbReference>
<protein>
    <recommendedName>
        <fullName evidence="7">Methylamine utilisation protein MauE domain-containing protein</fullName>
    </recommendedName>
</protein>
<gene>
    <name evidence="8" type="ORF">DSM104329_04507</name>
</gene>
<dbReference type="GO" id="GO:0030416">
    <property type="term" value="P:methylamine metabolic process"/>
    <property type="evidence" value="ECO:0007669"/>
    <property type="project" value="InterPro"/>
</dbReference>
<evidence type="ECO:0000256" key="2">
    <source>
        <dbReference type="ARBA" id="ARBA00022692"/>
    </source>
</evidence>
<dbReference type="Pfam" id="PF07291">
    <property type="entry name" value="MauE"/>
    <property type="match status" value="1"/>
</dbReference>
<feature type="transmembrane region" description="Helical" evidence="5">
    <location>
        <begin position="135"/>
        <end position="159"/>
    </location>
</feature>
<evidence type="ECO:0000313" key="9">
    <source>
        <dbReference type="Proteomes" id="UP001162834"/>
    </source>
</evidence>
<dbReference type="KEGG" id="sbae:DSM104329_04507"/>
<evidence type="ECO:0000256" key="4">
    <source>
        <dbReference type="ARBA" id="ARBA00023136"/>
    </source>
</evidence>
<evidence type="ECO:0000256" key="3">
    <source>
        <dbReference type="ARBA" id="ARBA00022989"/>
    </source>
</evidence>
<dbReference type="Proteomes" id="UP001162834">
    <property type="component" value="Chromosome"/>
</dbReference>
<keyword evidence="4 5" id="KW-0472">Membrane</keyword>
<organism evidence="8 9">
    <name type="scientific">Capillimicrobium parvum</name>
    <dbReference type="NCBI Taxonomy" id="2884022"/>
    <lineage>
        <taxon>Bacteria</taxon>
        <taxon>Bacillati</taxon>
        <taxon>Actinomycetota</taxon>
        <taxon>Thermoleophilia</taxon>
        <taxon>Solirubrobacterales</taxon>
        <taxon>Capillimicrobiaceae</taxon>
        <taxon>Capillimicrobium</taxon>
    </lineage>
</organism>
<feature type="transmembrane region" description="Helical" evidence="5">
    <location>
        <begin position="103"/>
        <end position="123"/>
    </location>
</feature>
<name>A0A9E7C217_9ACTN</name>
<evidence type="ECO:0000313" key="8">
    <source>
        <dbReference type="EMBL" id="UGS38085.1"/>
    </source>
</evidence>
<feature type="signal peptide" evidence="6">
    <location>
        <begin position="1"/>
        <end position="23"/>
    </location>
</feature>
<evidence type="ECO:0000259" key="7">
    <source>
        <dbReference type="Pfam" id="PF07291"/>
    </source>
</evidence>
<keyword evidence="2 5" id="KW-0812">Transmembrane</keyword>
<keyword evidence="9" id="KW-1185">Reference proteome</keyword>
<reference evidence="8" key="1">
    <citation type="journal article" date="2022" name="Int. J. Syst. Evol. Microbiol.">
        <title>Pseudomonas aegrilactucae sp. nov. and Pseudomonas morbosilactucae sp. nov., pathogens causing bacterial rot of lettuce in Japan.</title>
        <authorList>
            <person name="Sawada H."/>
            <person name="Fujikawa T."/>
            <person name="Satou M."/>
        </authorList>
    </citation>
    <scope>NUCLEOTIDE SEQUENCE</scope>
    <source>
        <strain evidence="8">0166_1</strain>
    </source>
</reference>
<evidence type="ECO:0000256" key="5">
    <source>
        <dbReference type="SAM" id="Phobius"/>
    </source>
</evidence>
<feature type="chain" id="PRO_5039095784" description="Methylamine utilisation protein MauE domain-containing protein" evidence="6">
    <location>
        <begin position="24"/>
        <end position="296"/>
    </location>
</feature>
<keyword evidence="6" id="KW-0732">Signal</keyword>
<accession>A0A9E7C217</accession>
<dbReference type="AlphaFoldDB" id="A0A9E7C217"/>
<comment type="subcellular location">
    <subcellularLocation>
        <location evidence="1">Membrane</location>
        <topology evidence="1">Multi-pass membrane protein</topology>
    </subcellularLocation>
</comment>
<evidence type="ECO:0000256" key="6">
    <source>
        <dbReference type="SAM" id="SignalP"/>
    </source>
</evidence>
<evidence type="ECO:0000256" key="1">
    <source>
        <dbReference type="ARBA" id="ARBA00004141"/>
    </source>
</evidence>